<evidence type="ECO:0000313" key="3">
    <source>
        <dbReference type="Proteomes" id="UP001235939"/>
    </source>
</evidence>
<feature type="domain" description="DDE-1" evidence="1">
    <location>
        <begin position="1"/>
        <end position="97"/>
    </location>
</feature>
<name>A0ABY6KBN2_9ARAC</name>
<protein>
    <submittedName>
        <fullName evidence="2">TIGD6</fullName>
    </submittedName>
</protein>
<dbReference type="InterPro" id="IPR004875">
    <property type="entry name" value="DDE_SF_endonuclease_dom"/>
</dbReference>
<feature type="non-terminal residue" evidence="2">
    <location>
        <position position="1"/>
    </location>
</feature>
<accession>A0ABY6KBN2</accession>
<evidence type="ECO:0000313" key="2">
    <source>
        <dbReference type="EMBL" id="UYV65963.1"/>
    </source>
</evidence>
<evidence type="ECO:0000259" key="1">
    <source>
        <dbReference type="Pfam" id="PF03184"/>
    </source>
</evidence>
<dbReference type="Pfam" id="PF03184">
    <property type="entry name" value="DDE_1"/>
    <property type="match status" value="1"/>
</dbReference>
<proteinExistence type="predicted"/>
<sequence>MTGVIFTDWLKKLDQIFKRRERNFSLILDNCPAHQIPEGLQNIKIRFLPALTTSALQPCGIIKALKDQYRKRMITYLLTCMEEKKMLKCARCFEALKQHQAIDVNYIDFLEVDKDVQVAGEQSIEEIVKEVMGKEEDEERIKECPNFMERIMAWLTKSHIGSIVIQVKHGENGFKPWSDHPHISA</sequence>
<dbReference type="EMBL" id="CP092865">
    <property type="protein sequence ID" value="UYV65963.1"/>
    <property type="molecule type" value="Genomic_DNA"/>
</dbReference>
<reference evidence="2 3" key="1">
    <citation type="submission" date="2022-01" db="EMBL/GenBank/DDBJ databases">
        <title>A chromosomal length assembly of Cordylochernes scorpioides.</title>
        <authorList>
            <person name="Zeh D."/>
            <person name="Zeh J."/>
        </authorList>
    </citation>
    <scope>NUCLEOTIDE SEQUENCE [LARGE SCALE GENOMIC DNA]</scope>
    <source>
        <strain evidence="2">IN4F17</strain>
        <tissue evidence="2">Whole Body</tissue>
    </source>
</reference>
<keyword evidence="3" id="KW-1185">Reference proteome</keyword>
<organism evidence="2 3">
    <name type="scientific">Cordylochernes scorpioides</name>
    <dbReference type="NCBI Taxonomy" id="51811"/>
    <lineage>
        <taxon>Eukaryota</taxon>
        <taxon>Metazoa</taxon>
        <taxon>Ecdysozoa</taxon>
        <taxon>Arthropoda</taxon>
        <taxon>Chelicerata</taxon>
        <taxon>Arachnida</taxon>
        <taxon>Pseudoscorpiones</taxon>
        <taxon>Cheliferoidea</taxon>
        <taxon>Chernetidae</taxon>
        <taxon>Cordylochernes</taxon>
    </lineage>
</organism>
<gene>
    <name evidence="2" type="ORF">LAZ67_3006013</name>
</gene>
<dbReference type="Proteomes" id="UP001235939">
    <property type="component" value="Chromosome 03"/>
</dbReference>